<accession>A0A1S8A936</accession>
<sequence>MDQNCNSDLFANKINCNTLKTQSLADANKCTMARKVGDNLDGWLTTLPGDMPIM</sequence>
<organism evidence="1">
    <name type="scientific">Rosellinia necatrix</name>
    <name type="common">White root-rot fungus</name>
    <dbReference type="NCBI Taxonomy" id="77044"/>
    <lineage>
        <taxon>Eukaryota</taxon>
        <taxon>Fungi</taxon>
        <taxon>Dikarya</taxon>
        <taxon>Ascomycota</taxon>
        <taxon>Pezizomycotina</taxon>
        <taxon>Sordariomycetes</taxon>
        <taxon>Xylariomycetidae</taxon>
        <taxon>Xylariales</taxon>
        <taxon>Xylariaceae</taxon>
        <taxon>Rosellinia</taxon>
    </lineage>
</organism>
<proteinExistence type="predicted"/>
<keyword evidence="2" id="KW-1185">Reference proteome</keyword>
<gene>
    <name evidence="1" type="ORF">SAMD00023353_3900860</name>
</gene>
<dbReference type="EMBL" id="DF977484">
    <property type="protein sequence ID" value="GAW26608.1"/>
    <property type="molecule type" value="Genomic_DNA"/>
</dbReference>
<evidence type="ECO:0000313" key="1">
    <source>
        <dbReference type="EMBL" id="GAW26608.1"/>
    </source>
</evidence>
<reference evidence="1" key="1">
    <citation type="submission" date="2016-03" db="EMBL/GenBank/DDBJ databases">
        <title>Draft genome sequence of Rosellinia necatrix.</title>
        <authorList>
            <person name="Kanematsu S."/>
        </authorList>
    </citation>
    <scope>NUCLEOTIDE SEQUENCE [LARGE SCALE GENOMIC DNA]</scope>
    <source>
        <strain evidence="1">W97</strain>
    </source>
</reference>
<dbReference type="AlphaFoldDB" id="A0A1S8A936"/>
<dbReference type="OrthoDB" id="74764at2759"/>
<protein>
    <submittedName>
        <fullName evidence="1">Putative carbohydrate-binding module family 1 protein</fullName>
    </submittedName>
</protein>
<evidence type="ECO:0000313" key="2">
    <source>
        <dbReference type="Proteomes" id="UP000054516"/>
    </source>
</evidence>
<name>A0A1S8A936_ROSNE</name>
<dbReference type="Proteomes" id="UP000054516">
    <property type="component" value="Unassembled WGS sequence"/>
</dbReference>